<sequence>MSVRSARAEALTPLHPSATLVGAGGFKRVAKHSVVPNTDGNAVIHGDNLDVLKAIASDFHQQVRCIYIDPPYNNGENFLHYDDKQAHSKWMEHIRLRLPLLRDLLTADGSLWISIDDREVHYMRLMAEEVFGRDNFVTTIVWNHRKSRENRKVFSNNHEYILCIARDIKAFKKARNLLPASNEMLARYNNHDDDPRGPWQSVSANVQDGHATASQFYSITGPTGKVFNPPRGRCWVYNKAKMNEQIALGNIYFGKKGDGSPRIKKFLSVAKMGMAPQSLWTADEVGTTETAKRHVLSVTCGLDVFDTPKPEQLVDRIIHIATDPGDLVLDAYLGSGTTGAVAIKTGRRFIGIEAGDHAVTHCCSRLRQACGGERGGVSEAVGWTGGGGFEFFRAV</sequence>
<proteinExistence type="inferred from homology"/>
<comment type="catalytic activity">
    <reaction evidence="4">
        <text>a 2'-deoxyadenosine in DNA + S-adenosyl-L-methionine = an N(6)-methyl-2'-deoxyadenosine in DNA + S-adenosyl-L-homocysteine + H(+)</text>
        <dbReference type="Rhea" id="RHEA:15197"/>
        <dbReference type="Rhea" id="RHEA-COMP:12418"/>
        <dbReference type="Rhea" id="RHEA-COMP:12419"/>
        <dbReference type="ChEBI" id="CHEBI:15378"/>
        <dbReference type="ChEBI" id="CHEBI:57856"/>
        <dbReference type="ChEBI" id="CHEBI:59789"/>
        <dbReference type="ChEBI" id="CHEBI:90615"/>
        <dbReference type="ChEBI" id="CHEBI:90616"/>
        <dbReference type="EC" id="2.1.1.72"/>
    </reaction>
</comment>
<gene>
    <name evidence="7" type="ORF">H8S47_09985</name>
</gene>
<protein>
    <recommendedName>
        <fullName evidence="5">Methyltransferase</fullName>
        <ecNumber evidence="5">2.1.1.-</ecNumber>
    </recommendedName>
</protein>
<keyword evidence="2" id="KW-0489">Methyltransferase</keyword>
<name>A0ABR7ANL0_9SPHN</name>
<keyword evidence="8" id="KW-1185">Reference proteome</keyword>
<evidence type="ECO:0000259" key="6">
    <source>
        <dbReference type="Pfam" id="PF01555"/>
    </source>
</evidence>
<comment type="similarity">
    <text evidence="1 5">Belongs to the N(4)/N(6)-methyltransferase family.</text>
</comment>
<evidence type="ECO:0000313" key="7">
    <source>
        <dbReference type="EMBL" id="MBC3942006.1"/>
    </source>
</evidence>
<dbReference type="PRINTS" id="PR00508">
    <property type="entry name" value="S21N4MTFRASE"/>
</dbReference>
<dbReference type="Gene3D" id="3.40.50.150">
    <property type="entry name" value="Vaccinia Virus protein VP39"/>
    <property type="match status" value="1"/>
</dbReference>
<dbReference type="Proteomes" id="UP000597613">
    <property type="component" value="Unassembled WGS sequence"/>
</dbReference>
<dbReference type="Pfam" id="PF01555">
    <property type="entry name" value="N6_N4_Mtase"/>
    <property type="match status" value="1"/>
</dbReference>
<dbReference type="InterPro" id="IPR002052">
    <property type="entry name" value="DNA_methylase_N6_adenine_CS"/>
</dbReference>
<evidence type="ECO:0000313" key="8">
    <source>
        <dbReference type="Proteomes" id="UP000597613"/>
    </source>
</evidence>
<dbReference type="SUPFAM" id="SSF53335">
    <property type="entry name" value="S-adenosyl-L-methionine-dependent methyltransferases"/>
    <property type="match status" value="1"/>
</dbReference>
<dbReference type="EMBL" id="JACONT010000018">
    <property type="protein sequence ID" value="MBC3942006.1"/>
    <property type="molecule type" value="Genomic_DNA"/>
</dbReference>
<dbReference type="InterPro" id="IPR029063">
    <property type="entry name" value="SAM-dependent_MTases_sf"/>
</dbReference>
<evidence type="ECO:0000256" key="3">
    <source>
        <dbReference type="ARBA" id="ARBA00022679"/>
    </source>
</evidence>
<accession>A0ABR7ANL0</accession>
<dbReference type="RefSeq" id="WP_187503721.1">
    <property type="nucleotide sequence ID" value="NZ_CP162536.1"/>
</dbReference>
<reference evidence="7 8" key="1">
    <citation type="submission" date="2020-08" db="EMBL/GenBank/DDBJ databases">
        <title>Putative novel bacterial strains isolated from necrotic wheat leaf tissues caused by Xanthomonas translucens.</title>
        <authorList>
            <person name="Tambong J.T."/>
        </authorList>
    </citation>
    <scope>NUCLEOTIDE SEQUENCE [LARGE SCALE GENOMIC DNA]</scope>
    <source>
        <strain evidence="8">DOAB 1063</strain>
    </source>
</reference>
<keyword evidence="3" id="KW-0808">Transferase</keyword>
<evidence type="ECO:0000256" key="2">
    <source>
        <dbReference type="ARBA" id="ARBA00022603"/>
    </source>
</evidence>
<dbReference type="InterPro" id="IPR001091">
    <property type="entry name" value="RM_Methyltransferase"/>
</dbReference>
<dbReference type="EC" id="2.1.1.-" evidence="5"/>
<dbReference type="InterPro" id="IPR002941">
    <property type="entry name" value="DNA_methylase_N4/N6"/>
</dbReference>
<evidence type="ECO:0000256" key="4">
    <source>
        <dbReference type="ARBA" id="ARBA00047942"/>
    </source>
</evidence>
<feature type="domain" description="DNA methylase N-4/N-6" evidence="6">
    <location>
        <begin position="63"/>
        <end position="359"/>
    </location>
</feature>
<evidence type="ECO:0000256" key="1">
    <source>
        <dbReference type="ARBA" id="ARBA00006594"/>
    </source>
</evidence>
<dbReference type="PROSITE" id="PS00092">
    <property type="entry name" value="N6_MTASE"/>
    <property type="match status" value="1"/>
</dbReference>
<evidence type="ECO:0000256" key="5">
    <source>
        <dbReference type="RuleBase" id="RU362026"/>
    </source>
</evidence>
<comment type="caution">
    <text evidence="7">The sequence shown here is derived from an EMBL/GenBank/DDBJ whole genome shotgun (WGS) entry which is preliminary data.</text>
</comment>
<organism evidence="7 8">
    <name type="scientific">Sphingomonas albertensis</name>
    <dbReference type="NCBI Taxonomy" id="2762591"/>
    <lineage>
        <taxon>Bacteria</taxon>
        <taxon>Pseudomonadati</taxon>
        <taxon>Pseudomonadota</taxon>
        <taxon>Alphaproteobacteria</taxon>
        <taxon>Sphingomonadales</taxon>
        <taxon>Sphingomonadaceae</taxon>
        <taxon>Sphingomonas</taxon>
    </lineage>
</organism>